<keyword evidence="8" id="KW-0560">Oxidoreductase</keyword>
<accession>A0ABS9DYM6</accession>
<dbReference type="InterPro" id="IPR007867">
    <property type="entry name" value="GMC_OxRtase_C"/>
</dbReference>
<dbReference type="Pfam" id="PF00732">
    <property type="entry name" value="GMC_oxred_N"/>
    <property type="match status" value="1"/>
</dbReference>
<protein>
    <submittedName>
        <fullName evidence="8">Choline dehydrogenase</fullName>
        <ecNumber evidence="8">1.1.99.1</ecNumber>
    </submittedName>
</protein>
<keyword evidence="4 5" id="KW-0274">FAD</keyword>
<evidence type="ECO:0000256" key="5">
    <source>
        <dbReference type="RuleBase" id="RU003968"/>
    </source>
</evidence>
<dbReference type="Proteomes" id="UP001521209">
    <property type="component" value="Unassembled WGS sequence"/>
</dbReference>
<dbReference type="GO" id="GO:0008812">
    <property type="term" value="F:choline dehydrogenase activity"/>
    <property type="evidence" value="ECO:0007669"/>
    <property type="project" value="UniProtKB-EC"/>
</dbReference>
<dbReference type="InterPro" id="IPR036188">
    <property type="entry name" value="FAD/NAD-bd_sf"/>
</dbReference>
<comment type="similarity">
    <text evidence="2 5">Belongs to the GMC oxidoreductase family.</text>
</comment>
<evidence type="ECO:0000256" key="4">
    <source>
        <dbReference type="ARBA" id="ARBA00022827"/>
    </source>
</evidence>
<dbReference type="InterPro" id="IPR000172">
    <property type="entry name" value="GMC_OxRdtase_N"/>
</dbReference>
<dbReference type="PIRSF" id="PIRSF000137">
    <property type="entry name" value="Alcohol_oxidase"/>
    <property type="match status" value="1"/>
</dbReference>
<dbReference type="SUPFAM" id="SSF51905">
    <property type="entry name" value="FAD/NAD(P)-binding domain"/>
    <property type="match status" value="1"/>
</dbReference>
<feature type="domain" description="Glucose-methanol-choline oxidoreductase N-terminal" evidence="6">
    <location>
        <begin position="86"/>
        <end position="109"/>
    </location>
</feature>
<dbReference type="PROSITE" id="PS00623">
    <property type="entry name" value="GMC_OXRED_1"/>
    <property type="match status" value="1"/>
</dbReference>
<dbReference type="PANTHER" id="PTHR11552:SF147">
    <property type="entry name" value="CHOLINE DEHYDROGENASE, MITOCHONDRIAL"/>
    <property type="match status" value="1"/>
</dbReference>
<dbReference type="NCBIfam" id="NF002550">
    <property type="entry name" value="PRK02106.1"/>
    <property type="match status" value="1"/>
</dbReference>
<dbReference type="SUPFAM" id="SSF54373">
    <property type="entry name" value="FAD-linked reductases, C-terminal domain"/>
    <property type="match status" value="1"/>
</dbReference>
<name>A0ABS9DYM6_9PROT</name>
<proteinExistence type="inferred from homology"/>
<evidence type="ECO:0000259" key="7">
    <source>
        <dbReference type="PROSITE" id="PS00624"/>
    </source>
</evidence>
<feature type="domain" description="Glucose-methanol-choline oxidoreductase N-terminal" evidence="7">
    <location>
        <begin position="258"/>
        <end position="272"/>
    </location>
</feature>
<comment type="cofactor">
    <cofactor evidence="1">
        <name>FAD</name>
        <dbReference type="ChEBI" id="CHEBI:57692"/>
    </cofactor>
</comment>
<gene>
    <name evidence="8" type="ORF">L2A60_09430</name>
</gene>
<organism evidence="8 9">
    <name type="scientific">Acidiphilium iwatense</name>
    <dbReference type="NCBI Taxonomy" id="768198"/>
    <lineage>
        <taxon>Bacteria</taxon>
        <taxon>Pseudomonadati</taxon>
        <taxon>Pseudomonadota</taxon>
        <taxon>Alphaproteobacteria</taxon>
        <taxon>Acetobacterales</taxon>
        <taxon>Acidocellaceae</taxon>
        <taxon>Acidiphilium</taxon>
    </lineage>
</organism>
<dbReference type="Gene3D" id="3.30.560.10">
    <property type="entry name" value="Glucose Oxidase, domain 3"/>
    <property type="match status" value="1"/>
</dbReference>
<comment type="caution">
    <text evidence="8">The sequence shown here is derived from an EMBL/GenBank/DDBJ whole genome shotgun (WGS) entry which is preliminary data.</text>
</comment>
<dbReference type="EMBL" id="JAKGBZ010000015">
    <property type="protein sequence ID" value="MCF3946900.1"/>
    <property type="molecule type" value="Genomic_DNA"/>
</dbReference>
<dbReference type="InterPro" id="IPR012132">
    <property type="entry name" value="GMC_OxRdtase"/>
</dbReference>
<dbReference type="Pfam" id="PF05199">
    <property type="entry name" value="GMC_oxred_C"/>
    <property type="match status" value="1"/>
</dbReference>
<evidence type="ECO:0000313" key="8">
    <source>
        <dbReference type="EMBL" id="MCF3946900.1"/>
    </source>
</evidence>
<dbReference type="PROSITE" id="PS00624">
    <property type="entry name" value="GMC_OXRED_2"/>
    <property type="match status" value="1"/>
</dbReference>
<keyword evidence="3 5" id="KW-0285">Flavoprotein</keyword>
<evidence type="ECO:0000259" key="6">
    <source>
        <dbReference type="PROSITE" id="PS00623"/>
    </source>
</evidence>
<evidence type="ECO:0000313" key="9">
    <source>
        <dbReference type="Proteomes" id="UP001521209"/>
    </source>
</evidence>
<reference evidence="8 9" key="1">
    <citation type="submission" date="2022-01" db="EMBL/GenBank/DDBJ databases">
        <authorList>
            <person name="Won M."/>
            <person name="Kim S.-J."/>
            <person name="Kwon S.-W."/>
        </authorList>
    </citation>
    <scope>NUCLEOTIDE SEQUENCE [LARGE SCALE GENOMIC DNA]</scope>
    <source>
        <strain evidence="8 9">KCTC 23505</strain>
    </source>
</reference>
<keyword evidence="9" id="KW-1185">Reference proteome</keyword>
<evidence type="ECO:0000256" key="2">
    <source>
        <dbReference type="ARBA" id="ARBA00010790"/>
    </source>
</evidence>
<sequence>MADFANVSFDYIVVGAGSAGCALANRLSADARNKVLLLEAGPPDTYPWIHIPVGYFKTMHNPRTDWCLRTEPDPGLAGRSLAWPRGRVLGGSSAINGLLYIRGQPADYDQWRQLGCAGWAFDDVLPYFKHAEDQERGADAFHGTGGPLAVSDMRVRRDICDAYIEAAAALGIPRNDDFNGATQEGAGYFQLTARNGRRCSAAVAYLRPVRNRPNLAIVTGALVHRVLIEKRRAKGVLFEAGGTLHQASAHGEVILAAGAVHSPHLLALSGIGPGARLARAGIEIVHDLQGVGENLQDHLQARAVYACTRPTLNNEVNNPFLKLKIGLDYILFRRGPMTMGASQVAIFARSEPALDTPDIQFHIQPLSSDEPGKGLHRYPAFTASVCQLRPESRGRIETVSPDPSRPPVIHPNYLSTPKDRQVIVAGMRLSRRLCETAPLRDFVKAELVPGPDVRTDADFLANAQQTATTIYHPAGTCRMGIDPLAVVDPRLRVIGIDGLRVADASIMPTLVSGNTNAPAIMIGEKASAMILEDCATGLVRAA</sequence>
<dbReference type="Gene3D" id="3.50.50.60">
    <property type="entry name" value="FAD/NAD(P)-binding domain"/>
    <property type="match status" value="1"/>
</dbReference>
<evidence type="ECO:0000256" key="3">
    <source>
        <dbReference type="ARBA" id="ARBA00022630"/>
    </source>
</evidence>
<evidence type="ECO:0000256" key="1">
    <source>
        <dbReference type="ARBA" id="ARBA00001974"/>
    </source>
</evidence>
<dbReference type="EC" id="1.1.99.1" evidence="8"/>
<dbReference type="PANTHER" id="PTHR11552">
    <property type="entry name" value="GLUCOSE-METHANOL-CHOLINE GMC OXIDOREDUCTASE"/>
    <property type="match status" value="1"/>
</dbReference>